<dbReference type="OrthoDB" id="18234at2759"/>
<evidence type="ECO:0000259" key="2">
    <source>
        <dbReference type="Pfam" id="PF07923"/>
    </source>
</evidence>
<dbReference type="InterPro" id="IPR012486">
    <property type="entry name" value="Far11/STRP_N"/>
</dbReference>
<dbReference type="STRING" id="1336337.A0A3N4JWP9"/>
<dbReference type="Proteomes" id="UP000276215">
    <property type="component" value="Unassembled WGS sequence"/>
</dbReference>
<organism evidence="3 4">
    <name type="scientific">Choiromyces venosus 120613-1</name>
    <dbReference type="NCBI Taxonomy" id="1336337"/>
    <lineage>
        <taxon>Eukaryota</taxon>
        <taxon>Fungi</taxon>
        <taxon>Dikarya</taxon>
        <taxon>Ascomycota</taxon>
        <taxon>Pezizomycotina</taxon>
        <taxon>Pezizomycetes</taxon>
        <taxon>Pezizales</taxon>
        <taxon>Tuberaceae</taxon>
        <taxon>Choiromyces</taxon>
    </lineage>
</organism>
<feature type="region of interest" description="Disordered" evidence="1">
    <location>
        <begin position="197"/>
        <end position="224"/>
    </location>
</feature>
<keyword evidence="4" id="KW-1185">Reference proteome</keyword>
<sequence length="224" mass="24028">MGQEGTPVQFNDIILSGGGALRHGADAEGAMLGMDQRIELLSDQIADLLGDSGLLGFLAKPLSRLRWEDSVDLPLMNILLLTWNTMPIVLGKPDRHLAKVKTYARGLVGLDPEVGKGLITASLLDYHVFRQDIMAKYPAYDPPNSVFPFELATNSFLLSSAINTATGRPGGNRDMLLGGNGGGENLGSILNKAAHIATPAPSPAPSPKGCWRERREDTKLSNKQ</sequence>
<dbReference type="AlphaFoldDB" id="A0A3N4JWP9"/>
<dbReference type="Pfam" id="PF07923">
    <property type="entry name" value="N1221"/>
    <property type="match status" value="1"/>
</dbReference>
<dbReference type="EMBL" id="ML120366">
    <property type="protein sequence ID" value="RPB02770.1"/>
    <property type="molecule type" value="Genomic_DNA"/>
</dbReference>
<feature type="compositionally biased region" description="Basic and acidic residues" evidence="1">
    <location>
        <begin position="210"/>
        <end position="224"/>
    </location>
</feature>
<evidence type="ECO:0000313" key="3">
    <source>
        <dbReference type="EMBL" id="RPB02770.1"/>
    </source>
</evidence>
<evidence type="ECO:0000313" key="4">
    <source>
        <dbReference type="Proteomes" id="UP000276215"/>
    </source>
</evidence>
<feature type="domain" description="Far11/STRP N-terminal" evidence="2">
    <location>
        <begin position="39"/>
        <end position="150"/>
    </location>
</feature>
<gene>
    <name evidence="3" type="ORF">L873DRAFT_1801795</name>
</gene>
<evidence type="ECO:0000256" key="1">
    <source>
        <dbReference type="SAM" id="MobiDB-lite"/>
    </source>
</evidence>
<proteinExistence type="predicted"/>
<reference evidence="3 4" key="1">
    <citation type="journal article" date="2018" name="Nat. Ecol. Evol.">
        <title>Pezizomycetes genomes reveal the molecular basis of ectomycorrhizal truffle lifestyle.</title>
        <authorList>
            <person name="Murat C."/>
            <person name="Payen T."/>
            <person name="Noel B."/>
            <person name="Kuo A."/>
            <person name="Morin E."/>
            <person name="Chen J."/>
            <person name="Kohler A."/>
            <person name="Krizsan K."/>
            <person name="Balestrini R."/>
            <person name="Da Silva C."/>
            <person name="Montanini B."/>
            <person name="Hainaut M."/>
            <person name="Levati E."/>
            <person name="Barry K.W."/>
            <person name="Belfiori B."/>
            <person name="Cichocki N."/>
            <person name="Clum A."/>
            <person name="Dockter R.B."/>
            <person name="Fauchery L."/>
            <person name="Guy J."/>
            <person name="Iotti M."/>
            <person name="Le Tacon F."/>
            <person name="Lindquist E.A."/>
            <person name="Lipzen A."/>
            <person name="Malagnac F."/>
            <person name="Mello A."/>
            <person name="Molinier V."/>
            <person name="Miyauchi S."/>
            <person name="Poulain J."/>
            <person name="Riccioni C."/>
            <person name="Rubini A."/>
            <person name="Sitrit Y."/>
            <person name="Splivallo R."/>
            <person name="Traeger S."/>
            <person name="Wang M."/>
            <person name="Zifcakova L."/>
            <person name="Wipf D."/>
            <person name="Zambonelli A."/>
            <person name="Paolocci F."/>
            <person name="Nowrousian M."/>
            <person name="Ottonello S."/>
            <person name="Baldrian P."/>
            <person name="Spatafora J.W."/>
            <person name="Henrissat B."/>
            <person name="Nagy L.G."/>
            <person name="Aury J.M."/>
            <person name="Wincker P."/>
            <person name="Grigoriev I.V."/>
            <person name="Bonfante P."/>
            <person name="Martin F.M."/>
        </authorList>
    </citation>
    <scope>NUCLEOTIDE SEQUENCE [LARGE SCALE GENOMIC DNA]</scope>
    <source>
        <strain evidence="3 4">120613-1</strain>
    </source>
</reference>
<protein>
    <recommendedName>
        <fullName evidence="2">Far11/STRP N-terminal domain-containing protein</fullName>
    </recommendedName>
</protein>
<name>A0A3N4JWP9_9PEZI</name>
<accession>A0A3N4JWP9</accession>